<dbReference type="InterPro" id="IPR010261">
    <property type="entry name" value="Tir_chaperone"/>
</dbReference>
<evidence type="ECO:0000313" key="2">
    <source>
        <dbReference type="Proteomes" id="UP000613011"/>
    </source>
</evidence>
<dbReference type="Proteomes" id="UP000613011">
    <property type="component" value="Unassembled WGS sequence"/>
</dbReference>
<accession>A0A937D5V7</accession>
<reference evidence="1" key="1">
    <citation type="submission" date="2021-01" db="EMBL/GenBank/DDBJ databases">
        <title>Ramlibacter sp. strain AW1 16S ribosomal RNA gene Genome sequencing and assembly.</title>
        <authorList>
            <person name="Kang M."/>
        </authorList>
    </citation>
    <scope>NUCLEOTIDE SEQUENCE</scope>
    <source>
        <strain evidence="1">AW1</strain>
    </source>
</reference>
<dbReference type="RefSeq" id="WP_201682203.1">
    <property type="nucleotide sequence ID" value="NZ_JAEQNA010000001.1"/>
</dbReference>
<protein>
    <submittedName>
        <fullName evidence="1">Type III secretion system chaperone</fullName>
    </submittedName>
</protein>
<comment type="caution">
    <text evidence="1">The sequence shown here is derived from an EMBL/GenBank/DDBJ whole genome shotgun (WGS) entry which is preliminary data.</text>
</comment>
<dbReference type="AlphaFoldDB" id="A0A937D5V7"/>
<keyword evidence="2" id="KW-1185">Reference proteome</keyword>
<gene>
    <name evidence="1" type="ORF">JI739_02210</name>
</gene>
<dbReference type="EMBL" id="JAEQNA010000001">
    <property type="protein sequence ID" value="MBL0419151.1"/>
    <property type="molecule type" value="Genomic_DNA"/>
</dbReference>
<sequence length="152" mass="16402">MDTNHAPADWIADLGTRLGIPRLQAGADGVIALQVQDRMTVHILSNEHDQAFLVFAVVASLPPQPDASQLLSLLEGNRFWHETGGATLSVDDQQPPRVLMSLRLPWAGLDAQGLFDEFELFVDWLSHWQQALMAGPAAPAAAGAAWKPGAFA</sequence>
<dbReference type="SUPFAM" id="SSF69635">
    <property type="entry name" value="Type III secretory system chaperone-like"/>
    <property type="match status" value="1"/>
</dbReference>
<dbReference type="CDD" id="cd16364">
    <property type="entry name" value="T3SC_I-like"/>
    <property type="match status" value="1"/>
</dbReference>
<dbReference type="Gene3D" id="3.30.1460.10">
    <property type="match status" value="1"/>
</dbReference>
<dbReference type="Pfam" id="PF05932">
    <property type="entry name" value="CesT"/>
    <property type="match status" value="1"/>
</dbReference>
<name>A0A937D5V7_9BURK</name>
<proteinExistence type="predicted"/>
<evidence type="ECO:0000313" key="1">
    <source>
        <dbReference type="EMBL" id="MBL0419151.1"/>
    </source>
</evidence>
<organism evidence="1 2">
    <name type="scientific">Ramlibacter aurantiacus</name>
    <dbReference type="NCBI Taxonomy" id="2801330"/>
    <lineage>
        <taxon>Bacteria</taxon>
        <taxon>Pseudomonadati</taxon>
        <taxon>Pseudomonadota</taxon>
        <taxon>Betaproteobacteria</taxon>
        <taxon>Burkholderiales</taxon>
        <taxon>Comamonadaceae</taxon>
        <taxon>Ramlibacter</taxon>
    </lineage>
</organism>
<dbReference type="GO" id="GO:0030254">
    <property type="term" value="P:protein secretion by the type III secretion system"/>
    <property type="evidence" value="ECO:0007669"/>
    <property type="project" value="InterPro"/>
</dbReference>